<dbReference type="EMBL" id="UINC01001346">
    <property type="protein sequence ID" value="SUZ78252.1"/>
    <property type="molecule type" value="Genomic_DNA"/>
</dbReference>
<gene>
    <name evidence="1" type="ORF">METZ01_LOCUS31106</name>
</gene>
<dbReference type="Gene3D" id="3.40.50.300">
    <property type="entry name" value="P-loop containing nucleotide triphosphate hydrolases"/>
    <property type="match status" value="1"/>
</dbReference>
<dbReference type="PANTHER" id="PTHR34301:SF8">
    <property type="entry name" value="ATPASE DOMAIN-CONTAINING PROTEIN"/>
    <property type="match status" value="1"/>
</dbReference>
<sequence>MISGRASVERRVLSALEATPARVPVVLGPCGSGRTSFLLHLRQTLGASRCQYVDVEQIATTPESCLHALTLHSRFSYPQQTISPGKNGSPGEAFRSTLAFLESARSESGDPIVFLLDEALEFRTFDSFPGLRSVLRDLIQALPSSRNRFVLSTRFVSRAHHLLRDASAEYEVIHMPPLSVAEVADSLSDKYAPQDSLDRAELARLVQALTGGRPSYVELLDGAMREFGGRIGDDPVAALTSQMQRGAQLWERCHFYYELRVNRARGYGSLKAILQVLAQEEPLTLTEIAQRLLRTPGSTRDYLSWLEDVDLISMRQKRYAFIDPLLRLWVRLHCRMEPPNKEQLGQEVQQFAHAVMPSVEPSQTVVAGHDTVAVGASSKQTEL</sequence>
<dbReference type="PANTHER" id="PTHR34301">
    <property type="entry name" value="DNA-BINDING PROTEIN-RELATED"/>
    <property type="match status" value="1"/>
</dbReference>
<reference evidence="1" key="1">
    <citation type="submission" date="2018-05" db="EMBL/GenBank/DDBJ databases">
        <authorList>
            <person name="Lanie J.A."/>
            <person name="Ng W.-L."/>
            <person name="Kazmierczak K.M."/>
            <person name="Andrzejewski T.M."/>
            <person name="Davidsen T.M."/>
            <person name="Wayne K.J."/>
            <person name="Tettelin H."/>
            <person name="Glass J.I."/>
            <person name="Rusch D."/>
            <person name="Podicherti R."/>
            <person name="Tsui H.-C.T."/>
            <person name="Winkler M.E."/>
        </authorList>
    </citation>
    <scope>NUCLEOTIDE SEQUENCE</scope>
</reference>
<organism evidence="1">
    <name type="scientific">marine metagenome</name>
    <dbReference type="NCBI Taxonomy" id="408172"/>
    <lineage>
        <taxon>unclassified sequences</taxon>
        <taxon>metagenomes</taxon>
        <taxon>ecological metagenomes</taxon>
    </lineage>
</organism>
<evidence type="ECO:0008006" key="2">
    <source>
        <dbReference type="Google" id="ProtNLM"/>
    </source>
</evidence>
<dbReference type="InterPro" id="IPR036390">
    <property type="entry name" value="WH_DNA-bd_sf"/>
</dbReference>
<dbReference type="SUPFAM" id="SSF46785">
    <property type="entry name" value="Winged helix' DNA-binding domain"/>
    <property type="match status" value="1"/>
</dbReference>
<dbReference type="AlphaFoldDB" id="A0A381QFZ2"/>
<dbReference type="InterPro" id="IPR027417">
    <property type="entry name" value="P-loop_NTPase"/>
</dbReference>
<accession>A0A381QFZ2</accession>
<proteinExistence type="predicted"/>
<dbReference type="SUPFAM" id="SSF52540">
    <property type="entry name" value="P-loop containing nucleoside triphosphate hydrolases"/>
    <property type="match status" value="1"/>
</dbReference>
<protein>
    <recommendedName>
        <fullName evidence="2">AAA+ ATPase domain-containing protein</fullName>
    </recommendedName>
</protein>
<evidence type="ECO:0000313" key="1">
    <source>
        <dbReference type="EMBL" id="SUZ78252.1"/>
    </source>
</evidence>
<name>A0A381QFZ2_9ZZZZ</name>